<dbReference type="AlphaFoldDB" id="A0A2N9FDI6"/>
<evidence type="ECO:0000256" key="5">
    <source>
        <dbReference type="SAM" id="MobiDB-lite"/>
    </source>
</evidence>
<organism evidence="7">
    <name type="scientific">Fagus sylvatica</name>
    <name type="common">Beechnut</name>
    <dbReference type="NCBI Taxonomy" id="28930"/>
    <lineage>
        <taxon>Eukaryota</taxon>
        <taxon>Viridiplantae</taxon>
        <taxon>Streptophyta</taxon>
        <taxon>Embryophyta</taxon>
        <taxon>Tracheophyta</taxon>
        <taxon>Spermatophyta</taxon>
        <taxon>Magnoliopsida</taxon>
        <taxon>eudicotyledons</taxon>
        <taxon>Gunneridae</taxon>
        <taxon>Pentapetalae</taxon>
        <taxon>rosids</taxon>
        <taxon>fabids</taxon>
        <taxon>Fagales</taxon>
        <taxon>Fagaceae</taxon>
        <taxon>Fagus</taxon>
    </lineage>
</organism>
<evidence type="ECO:0000313" key="7">
    <source>
        <dbReference type="EMBL" id="SPC88946.1"/>
    </source>
</evidence>
<sequence>MRKYQKMVNKQSTSASSWMSKSTSSEGVQLPIHGVPCTLDKELLAAKSAKIAAFLKENSQEDLYHFLRDIPADPKTFELVARFCHGFELQISAENVVSITCLAYYLGMTESHSKNNLLSKAITFFEQRILPSWNETIKALHTTENILQQAVHIGLVDASLKSIIEKALVDPCLLGEPMKNLTCVDESEGNDDVYRPNARRKLFGFECKSEDLSMLPLQLYEPIILAMNKHRIPSKYVATSLCTYAKKWVLSISKGWEKMPSCEKNSHREVIEAVERLLPDEKGLLPCSLLFDMLWSAIVLEANANCRNGFEIRIGKQLDEATVKDLLIPSQGYAKEVEYDIECVRRILKIFYGNYTCSDVSGLITVAALIEEFLAEVANDMDLKPDTFVSLAEISIAASLGTQRGSDGIYRAIDIYLYKHIYLTDLEREEVCRVLDCQKMSSEACEHAAKNEKLPLRVVVQVLFMGQLKLRDTITKEMQASYENLRREEVEEDLEKLNCGEEQVKTEMENMSNKVMDLERECNMIRKEIGSGCNHSVKKGKVSMWGEMKRKFGCITSMHDSNCQIKKKKVHPKY</sequence>
<feature type="coiled-coil region" evidence="4">
    <location>
        <begin position="487"/>
        <end position="528"/>
    </location>
</feature>
<comment type="pathway">
    <text evidence="1">Protein modification; protein ubiquitination.</text>
</comment>
<dbReference type="Pfam" id="PF03000">
    <property type="entry name" value="NPH3"/>
    <property type="match status" value="1"/>
</dbReference>
<evidence type="ECO:0000256" key="3">
    <source>
        <dbReference type="PROSITE-ProRule" id="PRU00982"/>
    </source>
</evidence>
<dbReference type="SUPFAM" id="SSF54695">
    <property type="entry name" value="POZ domain"/>
    <property type="match status" value="1"/>
</dbReference>
<dbReference type="InterPro" id="IPR011333">
    <property type="entry name" value="SKP1/BTB/POZ_sf"/>
</dbReference>
<comment type="similarity">
    <text evidence="3">Belongs to the NPH3 family.</text>
</comment>
<dbReference type="EMBL" id="OIVN01001032">
    <property type="protein sequence ID" value="SPC88946.1"/>
    <property type="molecule type" value="Genomic_DNA"/>
</dbReference>
<reference evidence="7" key="1">
    <citation type="submission" date="2018-02" db="EMBL/GenBank/DDBJ databases">
        <authorList>
            <person name="Cohen D.B."/>
            <person name="Kent A.D."/>
        </authorList>
    </citation>
    <scope>NUCLEOTIDE SEQUENCE</scope>
</reference>
<proteinExistence type="inferred from homology"/>
<evidence type="ECO:0000256" key="4">
    <source>
        <dbReference type="SAM" id="Coils"/>
    </source>
</evidence>
<protein>
    <recommendedName>
        <fullName evidence="6">NPH3 domain-containing protein</fullName>
    </recommendedName>
</protein>
<feature type="domain" description="NPH3" evidence="6">
    <location>
        <begin position="206"/>
        <end position="469"/>
    </location>
</feature>
<evidence type="ECO:0000256" key="2">
    <source>
        <dbReference type="ARBA" id="ARBA00022786"/>
    </source>
</evidence>
<keyword evidence="4" id="KW-0175">Coiled coil</keyword>
<dbReference type="InterPro" id="IPR027356">
    <property type="entry name" value="NPH3_dom"/>
</dbReference>
<evidence type="ECO:0000256" key="1">
    <source>
        <dbReference type="ARBA" id="ARBA00004906"/>
    </source>
</evidence>
<evidence type="ECO:0000259" key="6">
    <source>
        <dbReference type="PROSITE" id="PS51649"/>
    </source>
</evidence>
<dbReference type="UniPathway" id="UPA00143"/>
<name>A0A2N9FDI6_FAGSY</name>
<gene>
    <name evidence="7" type="ORF">FSB_LOCUS16828</name>
</gene>
<dbReference type="InterPro" id="IPR043454">
    <property type="entry name" value="NPH3/RPT2-like"/>
</dbReference>
<dbReference type="PROSITE" id="PS51649">
    <property type="entry name" value="NPH3"/>
    <property type="match status" value="1"/>
</dbReference>
<keyword evidence="2" id="KW-0833">Ubl conjugation pathway</keyword>
<dbReference type="PANTHER" id="PTHR32370">
    <property type="entry name" value="OS12G0117600 PROTEIN"/>
    <property type="match status" value="1"/>
</dbReference>
<dbReference type="GO" id="GO:0016567">
    <property type="term" value="P:protein ubiquitination"/>
    <property type="evidence" value="ECO:0007669"/>
    <property type="project" value="UniProtKB-UniPathway"/>
</dbReference>
<feature type="region of interest" description="Disordered" evidence="5">
    <location>
        <begin position="1"/>
        <end position="20"/>
    </location>
</feature>
<accession>A0A2N9FDI6</accession>